<dbReference type="Proteomes" id="UP000051401">
    <property type="component" value="Unassembled WGS sequence"/>
</dbReference>
<dbReference type="PANTHER" id="PTHR43741:SF4">
    <property type="entry name" value="FMN-DEPENDENT NADH:QUINONE OXIDOREDUCTASE"/>
    <property type="match status" value="1"/>
</dbReference>
<evidence type="ECO:0000256" key="3">
    <source>
        <dbReference type="ARBA" id="ARBA00023002"/>
    </source>
</evidence>
<evidence type="ECO:0000313" key="10">
    <source>
        <dbReference type="Proteomes" id="UP000051401"/>
    </source>
</evidence>
<feature type="binding site" evidence="6">
    <location>
        <begin position="17"/>
        <end position="19"/>
    </location>
    <ligand>
        <name>FMN</name>
        <dbReference type="ChEBI" id="CHEBI:58210"/>
    </ligand>
</feature>
<keyword evidence="1 6" id="KW-0285">Flavoprotein</keyword>
<proteinExistence type="inferred from homology"/>
<feature type="domain" description="Flavodoxin-like fold" evidence="7">
    <location>
        <begin position="4"/>
        <end position="191"/>
    </location>
</feature>
<keyword evidence="2 6" id="KW-0288">FMN</keyword>
<evidence type="ECO:0000313" key="8">
    <source>
        <dbReference type="EMBL" id="KRS19687.1"/>
    </source>
</evidence>
<dbReference type="GO" id="GO:0009055">
    <property type="term" value="F:electron transfer activity"/>
    <property type="evidence" value="ECO:0007669"/>
    <property type="project" value="UniProtKB-UniRule"/>
</dbReference>
<comment type="similarity">
    <text evidence="6">Belongs to the azoreductase type 1 family.</text>
</comment>
<dbReference type="Proteomes" id="UP000325785">
    <property type="component" value="Chromosome"/>
</dbReference>
<evidence type="ECO:0000259" key="7">
    <source>
        <dbReference type="Pfam" id="PF02525"/>
    </source>
</evidence>
<comment type="catalytic activity">
    <reaction evidence="5">
        <text>N,N-dimethyl-1,4-phenylenediamine + anthranilate + 2 NAD(+) = 2-(4-dimethylaminophenyl)diazenylbenzoate + 2 NADH + 2 H(+)</text>
        <dbReference type="Rhea" id="RHEA:55872"/>
        <dbReference type="ChEBI" id="CHEBI:15378"/>
        <dbReference type="ChEBI" id="CHEBI:15783"/>
        <dbReference type="ChEBI" id="CHEBI:16567"/>
        <dbReference type="ChEBI" id="CHEBI:57540"/>
        <dbReference type="ChEBI" id="CHEBI:57945"/>
        <dbReference type="ChEBI" id="CHEBI:71579"/>
        <dbReference type="EC" id="1.7.1.17"/>
    </reaction>
    <physiologicalReaction direction="right-to-left" evidence="5">
        <dbReference type="Rhea" id="RHEA:55874"/>
    </physiologicalReaction>
</comment>
<dbReference type="InterPro" id="IPR029039">
    <property type="entry name" value="Flavoprotein-like_sf"/>
</dbReference>
<comment type="subunit">
    <text evidence="6">Homodimer.</text>
</comment>
<dbReference type="GO" id="GO:0016655">
    <property type="term" value="F:oxidoreductase activity, acting on NAD(P)H, quinone or similar compound as acceptor"/>
    <property type="evidence" value="ECO:0007669"/>
    <property type="project" value="InterPro"/>
</dbReference>
<reference evidence="8 10" key="1">
    <citation type="submission" date="2015-04" db="EMBL/GenBank/DDBJ databases">
        <title>The draft genome sequence of Roseovarius indicus B108T.</title>
        <authorList>
            <person name="Li G."/>
            <person name="Lai Q."/>
            <person name="Shao Z."/>
            <person name="Yan P."/>
        </authorList>
    </citation>
    <scope>NUCLEOTIDE SEQUENCE [LARGE SCALE GENOMIC DNA]</scope>
    <source>
        <strain evidence="8 10">B108</strain>
    </source>
</reference>
<dbReference type="EMBL" id="LAXI01000001">
    <property type="protein sequence ID" value="KRS19687.1"/>
    <property type="molecule type" value="Genomic_DNA"/>
</dbReference>
<dbReference type="SUPFAM" id="SSF52218">
    <property type="entry name" value="Flavoproteins"/>
    <property type="match status" value="1"/>
</dbReference>
<feature type="binding site" evidence="6">
    <location>
        <position position="11"/>
    </location>
    <ligand>
        <name>FMN</name>
        <dbReference type="ChEBI" id="CHEBI:58210"/>
    </ligand>
</feature>
<evidence type="ECO:0000313" key="11">
    <source>
        <dbReference type="Proteomes" id="UP000325785"/>
    </source>
</evidence>
<dbReference type="Pfam" id="PF02525">
    <property type="entry name" value="Flavodoxin_2"/>
    <property type="match status" value="1"/>
</dbReference>
<dbReference type="Gene3D" id="3.40.50.360">
    <property type="match status" value="1"/>
</dbReference>
<comment type="function">
    <text evidence="6">Also exhibits azoreductase activity. Catalyzes the reductive cleavage of the azo bond in aromatic azo compounds to the corresponding amines.</text>
</comment>
<dbReference type="InterPro" id="IPR023048">
    <property type="entry name" value="NADH:quinone_OxRdtase_FMN_depd"/>
</dbReference>
<dbReference type="InterPro" id="IPR003680">
    <property type="entry name" value="Flavodoxin_fold"/>
</dbReference>
<keyword evidence="10" id="KW-1185">Reference proteome</keyword>
<dbReference type="STRING" id="540747.SAMN04488031_102692"/>
<dbReference type="PATRIC" id="fig|540747.5.peg.462"/>
<dbReference type="EC" id="1.6.5.-" evidence="6"/>
<comment type="catalytic activity">
    <reaction evidence="6">
        <text>2 a quinone + NADH + H(+) = 2 a 1,4-benzosemiquinone + NAD(+)</text>
        <dbReference type="Rhea" id="RHEA:65952"/>
        <dbReference type="ChEBI" id="CHEBI:15378"/>
        <dbReference type="ChEBI" id="CHEBI:57540"/>
        <dbReference type="ChEBI" id="CHEBI:57945"/>
        <dbReference type="ChEBI" id="CHEBI:132124"/>
        <dbReference type="ChEBI" id="CHEBI:134225"/>
    </reaction>
</comment>
<comment type="caution">
    <text evidence="6">Lacks conserved residue(s) required for the propagation of feature annotation.</text>
</comment>
<evidence type="ECO:0000313" key="9">
    <source>
        <dbReference type="EMBL" id="QEW28969.1"/>
    </source>
</evidence>
<keyword evidence="3 6" id="KW-0560">Oxidoreductase</keyword>
<dbReference type="GO" id="GO:0010181">
    <property type="term" value="F:FMN binding"/>
    <property type="evidence" value="ECO:0007669"/>
    <property type="project" value="UniProtKB-UniRule"/>
</dbReference>
<protein>
    <recommendedName>
        <fullName evidence="6">FMN dependent NADH:quinone oxidoreductase</fullName>
        <ecNumber evidence="6">1.6.5.-</ecNumber>
    </recommendedName>
    <alternativeName>
        <fullName evidence="6">Azo-dye reductase</fullName>
    </alternativeName>
    <alternativeName>
        <fullName evidence="6">FMN-dependent NADH-azo compound oxidoreductase</fullName>
    </alternativeName>
    <alternativeName>
        <fullName evidence="6">FMN-dependent NADH-azoreductase</fullName>
        <ecNumber evidence="6">1.7.1.17</ecNumber>
    </alternativeName>
</protein>
<comment type="function">
    <text evidence="6">Quinone reductase that provides resistance to thiol-specific stress caused by electrophilic quinones.</text>
</comment>
<dbReference type="OrthoDB" id="9787136at2"/>
<dbReference type="AlphaFoldDB" id="A0A0T5PEK6"/>
<dbReference type="EMBL" id="CP031598">
    <property type="protein sequence ID" value="QEW28969.1"/>
    <property type="molecule type" value="Genomic_DNA"/>
</dbReference>
<evidence type="ECO:0000256" key="5">
    <source>
        <dbReference type="ARBA" id="ARBA00048542"/>
    </source>
</evidence>
<gene>
    <name evidence="6 9" type="primary">azoR</name>
    <name evidence="9" type="ORF">RIdsm_04810</name>
    <name evidence="8" type="ORF">XM52_02285</name>
</gene>
<reference evidence="9 11" key="2">
    <citation type="submission" date="2018-08" db="EMBL/GenBank/DDBJ databases">
        <title>Genetic Globetrotter - A new plasmid hitch-hiking vast phylogenetic and geographic distances.</title>
        <authorList>
            <person name="Vollmers J."/>
            <person name="Petersen J."/>
        </authorList>
    </citation>
    <scope>NUCLEOTIDE SEQUENCE [LARGE SCALE GENOMIC DNA]</scope>
    <source>
        <strain evidence="9 11">DSM 26383</strain>
    </source>
</reference>
<name>A0A0T5PEK6_9RHOB</name>
<dbReference type="EC" id="1.7.1.17" evidence="6"/>
<comment type="cofactor">
    <cofactor evidence="6">
        <name>FMN</name>
        <dbReference type="ChEBI" id="CHEBI:58210"/>
    </cofactor>
    <text evidence="6">Binds 1 FMN per subunit.</text>
</comment>
<evidence type="ECO:0000256" key="6">
    <source>
        <dbReference type="HAMAP-Rule" id="MF_01216"/>
    </source>
</evidence>
<organism evidence="8 10">
    <name type="scientific">Roseovarius indicus</name>
    <dbReference type="NCBI Taxonomy" id="540747"/>
    <lineage>
        <taxon>Bacteria</taxon>
        <taxon>Pseudomonadati</taxon>
        <taxon>Pseudomonadota</taxon>
        <taxon>Alphaproteobacteria</taxon>
        <taxon>Rhodobacterales</taxon>
        <taxon>Roseobacteraceae</taxon>
        <taxon>Roseovarius</taxon>
    </lineage>
</organism>
<dbReference type="GO" id="GO:0016652">
    <property type="term" value="F:oxidoreductase activity, acting on NAD(P)H as acceptor"/>
    <property type="evidence" value="ECO:0007669"/>
    <property type="project" value="UniProtKB-UniRule"/>
</dbReference>
<dbReference type="KEGG" id="rid:RIdsm_04810"/>
<evidence type="ECO:0000256" key="1">
    <source>
        <dbReference type="ARBA" id="ARBA00022630"/>
    </source>
</evidence>
<evidence type="ECO:0000256" key="4">
    <source>
        <dbReference type="ARBA" id="ARBA00023027"/>
    </source>
</evidence>
<evidence type="ECO:0000256" key="2">
    <source>
        <dbReference type="ARBA" id="ARBA00022643"/>
    </source>
</evidence>
<sequence length="196" mass="20810">MTNTILHIDSSARHTDSVSRDLSARIVADHPGARVITRDLAETPLPHVTEDWVAANFTPADTRTPAQQAVLAQSDALVAELKEADTVVIGLPIYNFSVPAALKAWIDLVGRVGLTFKYTEQGPVGLLTGKRVIVALASGGTEVGSEIDHATPYLRFILGFMGITDVTVVAADRLGIDPEASMSKALEQVAALREAA</sequence>
<accession>A0A0T5PEK6</accession>
<dbReference type="RefSeq" id="WP_057812841.1">
    <property type="nucleotide sequence ID" value="NZ_CAXRJZ010000044.1"/>
</dbReference>
<dbReference type="InterPro" id="IPR050104">
    <property type="entry name" value="FMN-dep_NADH:Q_OxRdtase_AzoR1"/>
</dbReference>
<dbReference type="PANTHER" id="PTHR43741">
    <property type="entry name" value="FMN-DEPENDENT NADH-AZOREDUCTASE 1"/>
    <property type="match status" value="1"/>
</dbReference>
<keyword evidence="4 6" id="KW-0520">NAD</keyword>
<dbReference type="HAMAP" id="MF_01216">
    <property type="entry name" value="Azoreductase_type1"/>
    <property type="match status" value="1"/>
</dbReference>